<dbReference type="Pfam" id="PF06985">
    <property type="entry name" value="HET"/>
    <property type="match status" value="1"/>
</dbReference>
<dbReference type="InterPro" id="IPR010730">
    <property type="entry name" value="HET"/>
</dbReference>
<evidence type="ECO:0000313" key="3">
    <source>
        <dbReference type="Proteomes" id="UP000800094"/>
    </source>
</evidence>
<dbReference type="RefSeq" id="XP_033688890.1">
    <property type="nucleotide sequence ID" value="XM_033820876.1"/>
</dbReference>
<dbReference type="GeneID" id="54574206"/>
<protein>
    <recommendedName>
        <fullName evidence="1">Heterokaryon incompatibility domain-containing protein</fullName>
    </recommendedName>
</protein>
<feature type="domain" description="Heterokaryon incompatibility" evidence="1">
    <location>
        <begin position="61"/>
        <end position="259"/>
    </location>
</feature>
<dbReference type="PANTHER" id="PTHR24148:SF64">
    <property type="entry name" value="HETEROKARYON INCOMPATIBILITY DOMAIN-CONTAINING PROTEIN"/>
    <property type="match status" value="1"/>
</dbReference>
<dbReference type="EMBL" id="ML987191">
    <property type="protein sequence ID" value="KAF2253886.1"/>
    <property type="molecule type" value="Genomic_DNA"/>
</dbReference>
<dbReference type="OrthoDB" id="2157530at2759"/>
<dbReference type="InterPro" id="IPR052895">
    <property type="entry name" value="HetReg/Transcr_Mod"/>
</dbReference>
<evidence type="ECO:0000259" key="1">
    <source>
        <dbReference type="Pfam" id="PF06985"/>
    </source>
</evidence>
<dbReference type="Proteomes" id="UP000800094">
    <property type="component" value="Unassembled WGS sequence"/>
</dbReference>
<name>A0A6A6ITZ9_9PLEO</name>
<dbReference type="PANTHER" id="PTHR24148">
    <property type="entry name" value="ANKYRIN REPEAT DOMAIN-CONTAINING PROTEIN 39 HOMOLOG-RELATED"/>
    <property type="match status" value="1"/>
</dbReference>
<reference evidence="2" key="1">
    <citation type="journal article" date="2020" name="Stud. Mycol.">
        <title>101 Dothideomycetes genomes: a test case for predicting lifestyles and emergence of pathogens.</title>
        <authorList>
            <person name="Haridas S."/>
            <person name="Albert R."/>
            <person name="Binder M."/>
            <person name="Bloem J."/>
            <person name="Labutti K."/>
            <person name="Salamov A."/>
            <person name="Andreopoulos B."/>
            <person name="Baker S."/>
            <person name="Barry K."/>
            <person name="Bills G."/>
            <person name="Bluhm B."/>
            <person name="Cannon C."/>
            <person name="Castanera R."/>
            <person name="Culley D."/>
            <person name="Daum C."/>
            <person name="Ezra D."/>
            <person name="Gonzalez J."/>
            <person name="Henrissat B."/>
            <person name="Kuo A."/>
            <person name="Liang C."/>
            <person name="Lipzen A."/>
            <person name="Lutzoni F."/>
            <person name="Magnuson J."/>
            <person name="Mondo S."/>
            <person name="Nolan M."/>
            <person name="Ohm R."/>
            <person name="Pangilinan J."/>
            <person name="Park H.-J."/>
            <person name="Ramirez L."/>
            <person name="Alfaro M."/>
            <person name="Sun H."/>
            <person name="Tritt A."/>
            <person name="Yoshinaga Y."/>
            <person name="Zwiers L.-H."/>
            <person name="Turgeon B."/>
            <person name="Goodwin S."/>
            <person name="Spatafora J."/>
            <person name="Crous P."/>
            <person name="Grigoriev I."/>
        </authorList>
    </citation>
    <scope>NUCLEOTIDE SEQUENCE</scope>
    <source>
        <strain evidence="2">CBS 122368</strain>
    </source>
</reference>
<keyword evidence="3" id="KW-1185">Reference proteome</keyword>
<organism evidence="2 3">
    <name type="scientific">Trematosphaeria pertusa</name>
    <dbReference type="NCBI Taxonomy" id="390896"/>
    <lineage>
        <taxon>Eukaryota</taxon>
        <taxon>Fungi</taxon>
        <taxon>Dikarya</taxon>
        <taxon>Ascomycota</taxon>
        <taxon>Pezizomycotina</taxon>
        <taxon>Dothideomycetes</taxon>
        <taxon>Pleosporomycetidae</taxon>
        <taxon>Pleosporales</taxon>
        <taxon>Massarineae</taxon>
        <taxon>Trematosphaeriaceae</taxon>
        <taxon>Trematosphaeria</taxon>
    </lineage>
</organism>
<sequence>MFATAHEIYAYEYPALPPGQFRLVRLRSLHRLTSNVERPSPQEAALCAEFVETTFDDAVPYEAVSYCWTGHRREISSEERKQLGVMDRRIIIQSSEHSDRVLGFIPINSSLETALQYLQIQTDKPIFVDQICINQADFAEKAHLVARMGDIYAKADRVLAWLGPLTSEAAAFMSFMQVLDQETSVAFKRLLEHDYATLNQIRAAVVALDPDTVPIADSLKQDRDQLRELAVRIWDSLPLRGLEDIYSRQWFGRMWIIQEACLPRHLVFICGDRTCHVDDFERTALLCLLAVQLQCGAWTEELEKREYPKADDLSYIVALVRFANRILSVRRTLQREGMDRIPLFHIATRFNVRDTDAVAQTRATDLDKFRSGDPRDCYYSLLGLAKPDEVTLKQVVVDYSRPTWQVYTDYAAAVVQDYADVLLFSQNRCKRIEGLPSWVPDLSSELHAPYGYLNSNTPLFSAGVSKDGTPRKETKGVGVDGTTLVIPGYQVDVVERAGIYVYKMAASEGDIPTSQSLHYFLSEISLFCNLALKKENPPTISTGCRDEVAWLLSSGGRGMSPVPHQPPSSRFGPEIKGQRLLGAIHEIAKQQFARHTRVLERSAFAERMGAIEEPLLSKWKERQGLYYSLQNWLGIGNGWEEHEFYTKYNSWYRQFGEYEGPSEPEDGANLDPEVREAALLAKGSYYLALDRQVGRRCFITRDGYLGLGPEEMQAGDVVGVLKGVSVPVVLRPSVRSSEEGHFTYVGEAYCHGIMDGELLGALGGRTPLAFRIA</sequence>
<evidence type="ECO:0000313" key="2">
    <source>
        <dbReference type="EMBL" id="KAF2253886.1"/>
    </source>
</evidence>
<proteinExistence type="predicted"/>
<dbReference type="AlphaFoldDB" id="A0A6A6ITZ9"/>
<accession>A0A6A6ITZ9</accession>
<dbReference type="Pfam" id="PF26639">
    <property type="entry name" value="Het-6_barrel"/>
    <property type="match status" value="1"/>
</dbReference>
<gene>
    <name evidence="2" type="ORF">BU26DRAFT_231225</name>
</gene>